<feature type="compositionally biased region" description="Polar residues" evidence="1">
    <location>
        <begin position="238"/>
        <end position="257"/>
    </location>
</feature>
<dbReference type="InterPro" id="IPR015797">
    <property type="entry name" value="NUDIX_hydrolase-like_dom_sf"/>
</dbReference>
<evidence type="ECO:0000256" key="1">
    <source>
        <dbReference type="SAM" id="MobiDB-lite"/>
    </source>
</evidence>
<gene>
    <name evidence="2" type="ORF">NSCI0253_LOCUS1638</name>
</gene>
<feature type="region of interest" description="Disordered" evidence="1">
    <location>
        <begin position="235"/>
        <end position="356"/>
    </location>
</feature>
<dbReference type="EMBL" id="HBFQ01002450">
    <property type="protein sequence ID" value="CAD8827292.1"/>
    <property type="molecule type" value="Transcribed_RNA"/>
</dbReference>
<name>A0A7S1EW64_NOCSC</name>
<accession>A0A7S1EW64</accession>
<feature type="compositionally biased region" description="Polar residues" evidence="1">
    <location>
        <begin position="294"/>
        <end position="330"/>
    </location>
</feature>
<dbReference type="AlphaFoldDB" id="A0A7S1EW64"/>
<evidence type="ECO:0000313" key="2">
    <source>
        <dbReference type="EMBL" id="CAD8827292.1"/>
    </source>
</evidence>
<feature type="compositionally biased region" description="Polar residues" evidence="1">
    <location>
        <begin position="343"/>
        <end position="356"/>
    </location>
</feature>
<reference evidence="2" key="1">
    <citation type="submission" date="2021-01" db="EMBL/GenBank/DDBJ databases">
        <authorList>
            <person name="Corre E."/>
            <person name="Pelletier E."/>
            <person name="Niang G."/>
            <person name="Scheremetjew M."/>
            <person name="Finn R."/>
            <person name="Kale V."/>
            <person name="Holt S."/>
            <person name="Cochrane G."/>
            <person name="Meng A."/>
            <person name="Brown T."/>
            <person name="Cohen L."/>
        </authorList>
    </citation>
    <scope>NUCLEOTIDE SEQUENCE</scope>
</reference>
<proteinExistence type="predicted"/>
<organism evidence="2">
    <name type="scientific">Noctiluca scintillans</name>
    <name type="common">Sea sparkle</name>
    <name type="synonym">Red tide dinoflagellate</name>
    <dbReference type="NCBI Taxonomy" id="2966"/>
    <lineage>
        <taxon>Eukaryota</taxon>
        <taxon>Sar</taxon>
        <taxon>Alveolata</taxon>
        <taxon>Dinophyceae</taxon>
        <taxon>Noctilucales</taxon>
        <taxon>Noctilucaceae</taxon>
        <taxon>Noctiluca</taxon>
    </lineage>
</organism>
<dbReference type="SUPFAM" id="SSF55811">
    <property type="entry name" value="Nudix"/>
    <property type="match status" value="1"/>
</dbReference>
<evidence type="ECO:0008006" key="3">
    <source>
        <dbReference type="Google" id="ProtNLM"/>
    </source>
</evidence>
<protein>
    <recommendedName>
        <fullName evidence="3">Nudix hydrolase domain-containing protein</fullName>
    </recommendedName>
</protein>
<sequence length="356" mass="40026">MISLEHARRHQLAILSHKHVEELRQEIVSQQSTVLLNKEGILERVAAVTTLCITRSDGRMLVQVGKWKGNHLVPACQLPGGKPEQDETPQDTLDRLIETKLEFLIDCLSVQECIREVEWKDSSRFHMRTKYIKTICNASVDKPFKAPVFRADSVDMDDLGSLPSSLLYAADKQEKTTVMHDLVNSDVLVMNSNSGSGSKFAVYMWATQSELEMMQRPESENFVAAWLNSLNFARRPTETNQMPDGTTSRRSWTSQTLDGPRPRESWASRFSRHSQEPRHSASSWLTKPFRRSTQRSFEASSVMESEVPSQSAVDSEVPSSTTEPTKTSLQDADVQSHEEAFLASSSASTVSAYQTL</sequence>